<name>A0A0P6XXA6_9CHLR</name>
<dbReference type="STRING" id="869279.SE15_03015"/>
<dbReference type="PANTHER" id="PTHR39452:SF1">
    <property type="entry name" value="CHEY-P PHOSPHATASE CHEX"/>
    <property type="match status" value="1"/>
</dbReference>
<protein>
    <recommendedName>
        <fullName evidence="2">Chemotaxis phosphatase CheX-like domain-containing protein</fullName>
    </recommendedName>
</protein>
<organism evidence="3 4">
    <name type="scientific">Thermanaerothrix daxensis</name>
    <dbReference type="NCBI Taxonomy" id="869279"/>
    <lineage>
        <taxon>Bacteria</taxon>
        <taxon>Bacillati</taxon>
        <taxon>Chloroflexota</taxon>
        <taxon>Anaerolineae</taxon>
        <taxon>Anaerolineales</taxon>
        <taxon>Anaerolineaceae</taxon>
        <taxon>Thermanaerothrix</taxon>
    </lineage>
</organism>
<sequence length="171" mass="18062">MNVKFLNPFVEAAFEVLKAETGFSLRRGDLGLEKGVYVTEDLTVILSLVGQVEGTVFYSMGMPTALALVSQMMASEVASLDPLAQSAVAELGNVITGRASVKLSHAGYESVISPPTLLLGAGARISTLDFPRLIVPLEFGGGQVTIHLALREGRGNVVRSGQLPTPPRPEV</sequence>
<feature type="domain" description="Chemotaxis phosphatase CheX-like" evidence="2">
    <location>
        <begin position="43"/>
        <end position="137"/>
    </location>
</feature>
<dbReference type="PANTHER" id="PTHR39452">
    <property type="entry name" value="CHEY-P PHOSPHATASE CHEX"/>
    <property type="match status" value="1"/>
</dbReference>
<proteinExistence type="predicted"/>
<dbReference type="InterPro" id="IPR028976">
    <property type="entry name" value="CheC-like_sf"/>
</dbReference>
<dbReference type="InterPro" id="IPR038756">
    <property type="entry name" value="CheX-like"/>
</dbReference>
<evidence type="ECO:0000256" key="1">
    <source>
        <dbReference type="ARBA" id="ARBA00022500"/>
    </source>
</evidence>
<dbReference type="Gene3D" id="3.40.1550.10">
    <property type="entry name" value="CheC-like"/>
    <property type="match status" value="1"/>
</dbReference>
<evidence type="ECO:0000259" key="2">
    <source>
        <dbReference type="Pfam" id="PF13690"/>
    </source>
</evidence>
<evidence type="ECO:0000313" key="3">
    <source>
        <dbReference type="EMBL" id="KPL84155.1"/>
    </source>
</evidence>
<dbReference type="OrthoDB" id="9790435at2"/>
<accession>A0A0P6XXA6</accession>
<dbReference type="CDD" id="cd17906">
    <property type="entry name" value="CheX"/>
    <property type="match status" value="1"/>
</dbReference>
<keyword evidence="1" id="KW-0145">Chemotaxis</keyword>
<dbReference type="GO" id="GO:0006935">
    <property type="term" value="P:chemotaxis"/>
    <property type="evidence" value="ECO:0007669"/>
    <property type="project" value="UniProtKB-KW"/>
</dbReference>
<dbReference type="Pfam" id="PF13690">
    <property type="entry name" value="CheX"/>
    <property type="match status" value="1"/>
</dbReference>
<dbReference type="EMBL" id="LGKO01000002">
    <property type="protein sequence ID" value="KPL84155.1"/>
    <property type="molecule type" value="Genomic_DNA"/>
</dbReference>
<gene>
    <name evidence="3" type="ORF">SE15_03015</name>
</gene>
<dbReference type="AlphaFoldDB" id="A0A0P6XXA6"/>
<keyword evidence="4" id="KW-1185">Reference proteome</keyword>
<evidence type="ECO:0000313" key="4">
    <source>
        <dbReference type="Proteomes" id="UP000050544"/>
    </source>
</evidence>
<dbReference type="SUPFAM" id="SSF103039">
    <property type="entry name" value="CheC-like"/>
    <property type="match status" value="1"/>
</dbReference>
<comment type="caution">
    <text evidence="3">The sequence shown here is derived from an EMBL/GenBank/DDBJ whole genome shotgun (WGS) entry which is preliminary data.</text>
</comment>
<dbReference type="Proteomes" id="UP000050544">
    <property type="component" value="Unassembled WGS sequence"/>
</dbReference>
<dbReference type="InterPro" id="IPR028051">
    <property type="entry name" value="CheX-like_dom"/>
</dbReference>
<dbReference type="RefSeq" id="WP_054520613.1">
    <property type="nucleotide sequence ID" value="NZ_LGKO01000002.1"/>
</dbReference>
<reference evidence="3 4" key="1">
    <citation type="submission" date="2015-07" db="EMBL/GenBank/DDBJ databases">
        <title>Whole genome sequence of Thermanaerothrix daxensis DSM 23592.</title>
        <authorList>
            <person name="Hemp J."/>
            <person name="Ward L.M."/>
            <person name="Pace L.A."/>
            <person name="Fischer W.W."/>
        </authorList>
    </citation>
    <scope>NUCLEOTIDE SEQUENCE [LARGE SCALE GENOMIC DNA]</scope>
    <source>
        <strain evidence="3 4">GNS-1</strain>
    </source>
</reference>